<feature type="compositionally biased region" description="Low complexity" evidence="1">
    <location>
        <begin position="130"/>
        <end position="148"/>
    </location>
</feature>
<feature type="region of interest" description="Disordered" evidence="1">
    <location>
        <begin position="35"/>
        <end position="58"/>
    </location>
</feature>
<evidence type="ECO:0000313" key="2">
    <source>
        <dbReference type="EMBL" id="KGF73536.1"/>
    </source>
</evidence>
<comment type="caution">
    <text evidence="2">The sequence shown here is derived from an EMBL/GenBank/DDBJ whole genome shotgun (WGS) entry which is preliminary data.</text>
</comment>
<dbReference type="AlphaFoldDB" id="A0A098TMM6"/>
<dbReference type="EMBL" id="JJML01000007">
    <property type="protein sequence ID" value="KGF73536.1"/>
    <property type="molecule type" value="Genomic_DNA"/>
</dbReference>
<protein>
    <recommendedName>
        <fullName evidence="4">P pilus assembly/Cpx signaling pathway, periplasmic inhibitor/zinc-resistance associated protein</fullName>
    </recommendedName>
</protein>
<evidence type="ECO:0000313" key="3">
    <source>
        <dbReference type="Proteomes" id="UP000030170"/>
    </source>
</evidence>
<evidence type="ECO:0000256" key="1">
    <source>
        <dbReference type="SAM" id="MobiDB-lite"/>
    </source>
</evidence>
<feature type="region of interest" description="Disordered" evidence="1">
    <location>
        <begin position="129"/>
        <end position="168"/>
    </location>
</feature>
<proteinExistence type="predicted"/>
<organism evidence="2 3">
    <name type="scientific">Neosynechococcus sphagnicola sy1</name>
    <dbReference type="NCBI Taxonomy" id="1497020"/>
    <lineage>
        <taxon>Bacteria</taxon>
        <taxon>Bacillati</taxon>
        <taxon>Cyanobacteriota</taxon>
        <taxon>Cyanophyceae</taxon>
        <taxon>Neosynechococcales</taxon>
        <taxon>Neosynechococcaceae</taxon>
        <taxon>Neosynechococcus</taxon>
    </lineage>
</organism>
<gene>
    <name evidence="2" type="ORF">DO97_18730</name>
</gene>
<feature type="compositionally biased region" description="Basic residues" evidence="1">
    <location>
        <begin position="155"/>
        <end position="168"/>
    </location>
</feature>
<dbReference type="STRING" id="1497020.DO97_18730"/>
<name>A0A098TMM6_9CYAN</name>
<feature type="compositionally biased region" description="Polar residues" evidence="1">
    <location>
        <begin position="39"/>
        <end position="48"/>
    </location>
</feature>
<reference evidence="2 3" key="1">
    <citation type="journal article" date="2014" name="Mol. Ecol.">
        <title>Evolution of Synechococcus.</title>
        <authorList>
            <person name="Dvorak P."/>
            <person name="Casamatta D."/>
            <person name="Hasler P."/>
            <person name="Poulickova A."/>
            <person name="Ondrej V."/>
            <person name="Sanges R."/>
        </authorList>
    </citation>
    <scope>NUCLEOTIDE SEQUENCE [LARGE SCALE GENOMIC DNA]</scope>
    <source>
        <strain evidence="2 3">CAUP A 1101</strain>
    </source>
</reference>
<dbReference type="Proteomes" id="UP000030170">
    <property type="component" value="Unassembled WGS sequence"/>
</dbReference>
<keyword evidence="3" id="KW-1185">Reference proteome</keyword>
<accession>A0A098TMM6</accession>
<evidence type="ECO:0008006" key="4">
    <source>
        <dbReference type="Google" id="ProtNLM"/>
    </source>
</evidence>
<sequence>MLPMAIQVPRLMPILGSTLAFVVLTTGCQRLTNLAAGSGQRSPTSSPMATAAGVPRESSAAMEKCKIQAREQLQLSDEQKAQMKALTRKELQQVEAVLDANQQQQLRQAIKADRNLKRAIATLQLPADKQQQVSSLLEQSQRQRSDLLTSEQKQHLRSALRKCRNATG</sequence>